<dbReference type="eggNOG" id="COG1737">
    <property type="taxonomic scope" value="Bacteria"/>
</dbReference>
<dbReference type="Gene3D" id="3.40.50.10490">
    <property type="entry name" value="Glucose-6-phosphate isomerase like protein, domain 1"/>
    <property type="match status" value="1"/>
</dbReference>
<dbReference type="EMBL" id="AEVD01000017">
    <property type="protein sequence ID" value="EFX35942.1"/>
    <property type="molecule type" value="Genomic_DNA"/>
</dbReference>
<dbReference type="InterPro" id="IPR035472">
    <property type="entry name" value="RpiR-like_SIS"/>
</dbReference>
<gene>
    <name evidence="6" type="ORF">HMPREF9423_1810</name>
</gene>
<evidence type="ECO:0000256" key="2">
    <source>
        <dbReference type="ARBA" id="ARBA00023125"/>
    </source>
</evidence>
<evidence type="ECO:0000259" key="5">
    <source>
        <dbReference type="PROSITE" id="PS51464"/>
    </source>
</evidence>
<dbReference type="CDD" id="cd05013">
    <property type="entry name" value="SIS_RpiR"/>
    <property type="match status" value="1"/>
</dbReference>
<dbReference type="Pfam" id="PF01380">
    <property type="entry name" value="SIS"/>
    <property type="match status" value="1"/>
</dbReference>
<feature type="domain" description="HTH rpiR-type" evidence="4">
    <location>
        <begin position="51"/>
        <end position="127"/>
    </location>
</feature>
<dbReference type="Pfam" id="PF01418">
    <property type="entry name" value="HTH_6"/>
    <property type="match status" value="1"/>
</dbReference>
<evidence type="ECO:0000256" key="1">
    <source>
        <dbReference type="ARBA" id="ARBA00023015"/>
    </source>
</evidence>
<dbReference type="SUPFAM" id="SSF53697">
    <property type="entry name" value="SIS domain"/>
    <property type="match status" value="1"/>
</dbReference>
<keyword evidence="1" id="KW-0805">Transcription regulation</keyword>
<dbReference type="HOGENOM" id="CLU_055769_0_3_9"/>
<dbReference type="PROSITE" id="PS51464">
    <property type="entry name" value="SIS"/>
    <property type="match status" value="1"/>
</dbReference>
<dbReference type="InterPro" id="IPR046348">
    <property type="entry name" value="SIS_dom_sf"/>
</dbReference>
<dbReference type="PANTHER" id="PTHR30514:SF21">
    <property type="entry name" value="RPIR-FAMILY TRANSCRIPTIONAL REGULATOR"/>
    <property type="match status" value="1"/>
</dbReference>
<accession>E8K2U7</accession>
<evidence type="ECO:0000259" key="4">
    <source>
        <dbReference type="PROSITE" id="PS51071"/>
    </source>
</evidence>
<dbReference type="SUPFAM" id="SSF46689">
    <property type="entry name" value="Homeodomain-like"/>
    <property type="match status" value="1"/>
</dbReference>
<feature type="domain" description="SIS" evidence="5">
    <location>
        <begin position="164"/>
        <end position="303"/>
    </location>
</feature>
<dbReference type="GO" id="GO:0097367">
    <property type="term" value="F:carbohydrate derivative binding"/>
    <property type="evidence" value="ECO:0007669"/>
    <property type="project" value="InterPro"/>
</dbReference>
<dbReference type="InterPro" id="IPR001347">
    <property type="entry name" value="SIS_dom"/>
</dbReference>
<dbReference type="GO" id="GO:0003700">
    <property type="term" value="F:DNA-binding transcription factor activity"/>
    <property type="evidence" value="ECO:0007669"/>
    <property type="project" value="InterPro"/>
</dbReference>
<sequence length="330" mass="38119">MGRKLWKKKRLFLFGPKSIFYDIMEVSAILFVRFAKVFLANSYKRSSMNKQDISTIIDLHFEEMTDLEQEIARYFLQADTINDDLSSQQVTQKLHISQAALTRFAKKCGFKGYREFIFKYQQQKDTLSAPQQDMNPLTQRVLRSYANVREISQGLIDDEQLERVAQMIEQSERVYFFGTGSSGLVAREMKLRFMRLGVVCEALTDPDGFAWTTSIIDEKCLVFGFSLSGTTPSIIDSLLDAQDMGAKTVLFTSSPNKDTQAFTETVLVASQSQASYIQRISAQIPMLIIIDLLYAYFLEIDRESKEKIFNSYWENNRLNGYRRNTRNRKP</sequence>
<dbReference type="GO" id="GO:0003677">
    <property type="term" value="F:DNA binding"/>
    <property type="evidence" value="ECO:0007669"/>
    <property type="project" value="UniProtKB-KW"/>
</dbReference>
<proteinExistence type="predicted"/>
<dbReference type="InterPro" id="IPR000281">
    <property type="entry name" value="HTH_RpiR"/>
</dbReference>
<reference evidence="6 7" key="1">
    <citation type="submission" date="2010-12" db="EMBL/GenBank/DDBJ databases">
        <authorList>
            <person name="Muzny D."/>
            <person name="Qin X."/>
            <person name="Deng J."/>
            <person name="Jiang H."/>
            <person name="Liu Y."/>
            <person name="Qu J."/>
            <person name="Song X.-Z."/>
            <person name="Zhang L."/>
            <person name="Thornton R."/>
            <person name="Coyle M."/>
            <person name="Francisco L."/>
            <person name="Jackson L."/>
            <person name="Javaid M."/>
            <person name="Korchina V."/>
            <person name="Kovar C."/>
            <person name="Mata R."/>
            <person name="Mathew T."/>
            <person name="Ngo R."/>
            <person name="Nguyen L."/>
            <person name="Nguyen N."/>
            <person name="Okwuonu G."/>
            <person name="Ongeri F."/>
            <person name="Pham C."/>
            <person name="Simmons D."/>
            <person name="Wilczek-Boney K."/>
            <person name="Hale W."/>
            <person name="Jakkamsetti A."/>
            <person name="Pham P."/>
            <person name="Ruth R."/>
            <person name="San Lucas F."/>
            <person name="Warren J."/>
            <person name="Zhang J."/>
            <person name="Zhao Z."/>
            <person name="Zhou C."/>
            <person name="Zhu D."/>
            <person name="Lee S."/>
            <person name="Bess C."/>
            <person name="Blankenburg K."/>
            <person name="Forbes L."/>
            <person name="Fu Q."/>
            <person name="Gubbala S."/>
            <person name="Hirani K."/>
            <person name="Jayaseelan J.C."/>
            <person name="Lara F."/>
            <person name="Munidasa M."/>
            <person name="Palculict T."/>
            <person name="Patil S."/>
            <person name="Pu L.-L."/>
            <person name="Saada N."/>
            <person name="Tang L."/>
            <person name="Weissenberger G."/>
            <person name="Zhu Y."/>
            <person name="Hemphill L."/>
            <person name="Shang Y."/>
            <person name="Youmans B."/>
            <person name="Ayvaz T."/>
            <person name="Ross M."/>
            <person name="Santibanez J."/>
            <person name="Aqrawi P."/>
            <person name="Gross S."/>
            <person name="Joshi V."/>
            <person name="Fowler G."/>
            <person name="Nazareth L."/>
            <person name="Reid J."/>
            <person name="Worley K."/>
            <person name="Petrosino J."/>
            <person name="Highlander S."/>
            <person name="Gibbs R."/>
        </authorList>
    </citation>
    <scope>NUCLEOTIDE SEQUENCE [LARGE SCALE GENOMIC DNA]</scope>
    <source>
        <strain evidence="6 7">ATCC 700779</strain>
    </source>
</reference>
<name>E8K2U7_9STRE</name>
<dbReference type="InterPro" id="IPR036388">
    <property type="entry name" value="WH-like_DNA-bd_sf"/>
</dbReference>
<dbReference type="PANTHER" id="PTHR30514">
    <property type="entry name" value="GLUCOKINASE"/>
    <property type="match status" value="1"/>
</dbReference>
<dbReference type="PROSITE" id="PS51071">
    <property type="entry name" value="HTH_RPIR"/>
    <property type="match status" value="1"/>
</dbReference>
<keyword evidence="2" id="KW-0238">DNA-binding</keyword>
<evidence type="ECO:0000313" key="6">
    <source>
        <dbReference type="EMBL" id="EFX35942.1"/>
    </source>
</evidence>
<dbReference type="Gene3D" id="1.10.10.10">
    <property type="entry name" value="Winged helix-like DNA-binding domain superfamily/Winged helix DNA-binding domain"/>
    <property type="match status" value="1"/>
</dbReference>
<organism evidence="6 7">
    <name type="scientific">Streptococcus infantis ATCC 700779</name>
    <dbReference type="NCBI Taxonomy" id="889204"/>
    <lineage>
        <taxon>Bacteria</taxon>
        <taxon>Bacillati</taxon>
        <taxon>Bacillota</taxon>
        <taxon>Bacilli</taxon>
        <taxon>Lactobacillales</taxon>
        <taxon>Streptococcaceae</taxon>
        <taxon>Streptococcus</taxon>
    </lineage>
</organism>
<dbReference type="Proteomes" id="UP000002815">
    <property type="component" value="Unassembled WGS sequence"/>
</dbReference>
<protein>
    <submittedName>
        <fullName evidence="6">SIS domain protein</fullName>
    </submittedName>
</protein>
<comment type="caution">
    <text evidence="6">The sequence shown here is derived from an EMBL/GenBank/DDBJ whole genome shotgun (WGS) entry which is preliminary data.</text>
</comment>
<dbReference type="AlphaFoldDB" id="E8K2U7"/>
<keyword evidence="7" id="KW-1185">Reference proteome</keyword>
<evidence type="ECO:0000256" key="3">
    <source>
        <dbReference type="ARBA" id="ARBA00023163"/>
    </source>
</evidence>
<dbReference type="InterPro" id="IPR009057">
    <property type="entry name" value="Homeodomain-like_sf"/>
</dbReference>
<dbReference type="GO" id="GO:1901135">
    <property type="term" value="P:carbohydrate derivative metabolic process"/>
    <property type="evidence" value="ECO:0007669"/>
    <property type="project" value="InterPro"/>
</dbReference>
<keyword evidence="3" id="KW-0804">Transcription</keyword>
<evidence type="ECO:0000313" key="7">
    <source>
        <dbReference type="Proteomes" id="UP000002815"/>
    </source>
</evidence>
<dbReference type="InterPro" id="IPR047640">
    <property type="entry name" value="RpiR-like"/>
</dbReference>